<protein>
    <submittedName>
        <fullName evidence="1">Uncharacterized protein</fullName>
    </submittedName>
</protein>
<dbReference type="AlphaFoldDB" id="A0A7R7XFX9"/>
<reference evidence="1" key="2">
    <citation type="submission" date="2021-02" db="EMBL/GenBank/DDBJ databases">
        <title>Aspergillus puulaauensis MK2 genome sequence.</title>
        <authorList>
            <person name="Futagami T."/>
            <person name="Mori K."/>
            <person name="Kadooka C."/>
            <person name="Tanaka T."/>
        </authorList>
    </citation>
    <scope>NUCLEOTIDE SEQUENCE</scope>
    <source>
        <strain evidence="1">MK2</strain>
    </source>
</reference>
<accession>A0A7R7XFX9</accession>
<dbReference type="EMBL" id="AP024444">
    <property type="protein sequence ID" value="BCS20612.1"/>
    <property type="molecule type" value="Genomic_DNA"/>
</dbReference>
<dbReference type="RefSeq" id="XP_041552806.1">
    <property type="nucleotide sequence ID" value="XM_041699753.1"/>
</dbReference>
<sequence>MASEDVEHTELSYAHRSPPAHLAPLLSPSIFWFPPNLRSRTQRRKGESSPHTVKFEKKELVPLVSPSPSPIQSHSRHYNFTSSPHNLISATCHPSPLLLASAFSHFPRQLSTARL</sequence>
<dbReference type="KEGG" id="apuu:APUU_21044S"/>
<organism evidence="1 2">
    <name type="scientific">Aspergillus puulaauensis</name>
    <dbReference type="NCBI Taxonomy" id="1220207"/>
    <lineage>
        <taxon>Eukaryota</taxon>
        <taxon>Fungi</taxon>
        <taxon>Dikarya</taxon>
        <taxon>Ascomycota</taxon>
        <taxon>Pezizomycotina</taxon>
        <taxon>Eurotiomycetes</taxon>
        <taxon>Eurotiomycetidae</taxon>
        <taxon>Eurotiales</taxon>
        <taxon>Aspergillaceae</taxon>
        <taxon>Aspergillus</taxon>
    </lineage>
</organism>
<reference evidence="1" key="1">
    <citation type="submission" date="2021-01" db="EMBL/GenBank/DDBJ databases">
        <authorList>
            <consortium name="Aspergillus puulaauensis MK2 genome sequencing consortium"/>
            <person name="Kazuki M."/>
            <person name="Futagami T."/>
        </authorList>
    </citation>
    <scope>NUCLEOTIDE SEQUENCE</scope>
    <source>
        <strain evidence="1">MK2</strain>
    </source>
</reference>
<evidence type="ECO:0000313" key="1">
    <source>
        <dbReference type="EMBL" id="BCS20612.1"/>
    </source>
</evidence>
<evidence type="ECO:0000313" key="2">
    <source>
        <dbReference type="Proteomes" id="UP000654913"/>
    </source>
</evidence>
<dbReference type="GeneID" id="64970617"/>
<proteinExistence type="predicted"/>
<gene>
    <name evidence="1" type="ORF">APUU_21044S</name>
</gene>
<dbReference type="Proteomes" id="UP000654913">
    <property type="component" value="Chromosome 2"/>
</dbReference>
<name>A0A7R7XFX9_9EURO</name>
<keyword evidence="2" id="KW-1185">Reference proteome</keyword>